<protein>
    <recommendedName>
        <fullName evidence="2">Amidase domain-containing protein</fullName>
    </recommendedName>
</protein>
<evidence type="ECO:0000259" key="2">
    <source>
        <dbReference type="Pfam" id="PF01425"/>
    </source>
</evidence>
<accession>A0ABT8EMA8</accession>
<gene>
    <name evidence="3" type="ORF">LMS43_13580</name>
</gene>
<feature type="domain" description="Amidase" evidence="2">
    <location>
        <begin position="15"/>
        <end position="443"/>
    </location>
</feature>
<dbReference type="InterPro" id="IPR036928">
    <property type="entry name" value="AS_sf"/>
</dbReference>
<comment type="similarity">
    <text evidence="1">Belongs to the amidase family.</text>
</comment>
<dbReference type="Gene3D" id="3.90.1300.10">
    <property type="entry name" value="Amidase signature (AS) domain"/>
    <property type="match status" value="1"/>
</dbReference>
<name>A0ABT8EMA8_9BURK</name>
<dbReference type="Pfam" id="PF01425">
    <property type="entry name" value="Amidase"/>
    <property type="match status" value="1"/>
</dbReference>
<dbReference type="SUPFAM" id="SSF75304">
    <property type="entry name" value="Amidase signature (AS) enzymes"/>
    <property type="match status" value="1"/>
</dbReference>
<reference evidence="3" key="1">
    <citation type="submission" date="2021-11" db="EMBL/GenBank/DDBJ databases">
        <title>Draft genome sequence of Alcaligenes endophyticus type strain CCUG 75668T.</title>
        <authorList>
            <person name="Salva-Serra F."/>
            <person name="Duran R.E."/>
            <person name="Seeger M."/>
            <person name="Moore E.R.B."/>
            <person name="Jaen-Luchoro D."/>
        </authorList>
    </citation>
    <scope>NUCLEOTIDE SEQUENCE</scope>
    <source>
        <strain evidence="3">CCUG 75668</strain>
    </source>
</reference>
<dbReference type="RefSeq" id="WP_266123455.1">
    <property type="nucleotide sequence ID" value="NZ_JAJHNU010000004.1"/>
</dbReference>
<dbReference type="PROSITE" id="PS00571">
    <property type="entry name" value="AMIDASES"/>
    <property type="match status" value="1"/>
</dbReference>
<keyword evidence="4" id="KW-1185">Reference proteome</keyword>
<proteinExistence type="inferred from homology"/>
<evidence type="ECO:0000313" key="3">
    <source>
        <dbReference type="EMBL" id="MDN4122320.1"/>
    </source>
</evidence>
<organism evidence="3 4">
    <name type="scientific">Alcaligenes endophyticus</name>
    <dbReference type="NCBI Taxonomy" id="1929088"/>
    <lineage>
        <taxon>Bacteria</taxon>
        <taxon>Pseudomonadati</taxon>
        <taxon>Pseudomonadota</taxon>
        <taxon>Betaproteobacteria</taxon>
        <taxon>Burkholderiales</taxon>
        <taxon>Alcaligenaceae</taxon>
        <taxon>Alcaligenes</taxon>
    </lineage>
</organism>
<dbReference type="InterPro" id="IPR000120">
    <property type="entry name" value="Amidase"/>
</dbReference>
<dbReference type="InterPro" id="IPR023631">
    <property type="entry name" value="Amidase_dom"/>
</dbReference>
<dbReference type="InterPro" id="IPR020556">
    <property type="entry name" value="Amidase_CS"/>
</dbReference>
<sequence>MSTAQLILARLELAKTYEAWGCLYAVDAEQVLNQAVQQDSRRLRGQFLGALTGVSVVVKDSIDCSGLPTTGATPALAHHIVQHDAPIVQRLRQVDALLLGKTTMHELGLGVSGVNYHDHYPCVRNAIDPRYVAGGSSGGTAVAVALGIADIGLGTDTGGSIRIPASLNGVVGLRPTQAPTSQYGACYSTQGCLPLSPSLDTVGPMARDVSSLIRFDTCLQGQATDRQEFSRTVRFGLPLSLWTALHPEVESVAKHACHQLARHGIELVDVDIPDLLALARTLLFDLCMYEARPALQAYLERHGLSPALSLAQLAQRIANPEVQAVFRDYILPGFSVQAWQQSRFERQPLLLSRYLACLNRWRLDALCFPAVATLPPLWEEEMCRGMVESDGKYDSSFATLSRNAALASATGSPAVVLPAGYSKQGLPIGMELCGRPGEDSYLLQLGLLAERIWASC</sequence>
<dbReference type="PANTHER" id="PTHR11895:SF7">
    <property type="entry name" value="GLUTAMYL-TRNA(GLN) AMIDOTRANSFERASE SUBUNIT A, MITOCHONDRIAL"/>
    <property type="match status" value="1"/>
</dbReference>
<comment type="caution">
    <text evidence="3">The sequence shown here is derived from an EMBL/GenBank/DDBJ whole genome shotgun (WGS) entry which is preliminary data.</text>
</comment>
<dbReference type="EMBL" id="JAJHNU010000004">
    <property type="protein sequence ID" value="MDN4122320.1"/>
    <property type="molecule type" value="Genomic_DNA"/>
</dbReference>
<evidence type="ECO:0000256" key="1">
    <source>
        <dbReference type="ARBA" id="ARBA00009199"/>
    </source>
</evidence>
<dbReference type="PANTHER" id="PTHR11895">
    <property type="entry name" value="TRANSAMIDASE"/>
    <property type="match status" value="1"/>
</dbReference>
<evidence type="ECO:0000313" key="4">
    <source>
        <dbReference type="Proteomes" id="UP001168613"/>
    </source>
</evidence>
<dbReference type="Proteomes" id="UP001168613">
    <property type="component" value="Unassembled WGS sequence"/>
</dbReference>